<comment type="subcellular location">
    <subcellularLocation>
        <location evidence="1">Membrane</location>
    </subcellularLocation>
</comment>
<feature type="transmembrane region" description="Helical" evidence="7">
    <location>
        <begin position="878"/>
        <end position="897"/>
    </location>
</feature>
<dbReference type="Pfam" id="PF25669">
    <property type="entry name" value="SMP_MUG190-like"/>
    <property type="match status" value="1"/>
</dbReference>
<dbReference type="Pfam" id="PF00168">
    <property type="entry name" value="C2"/>
    <property type="match status" value="1"/>
</dbReference>
<evidence type="ECO:0000256" key="7">
    <source>
        <dbReference type="SAM" id="Phobius"/>
    </source>
</evidence>
<dbReference type="CDD" id="cd00030">
    <property type="entry name" value="C2"/>
    <property type="match status" value="1"/>
</dbReference>
<dbReference type="Gene3D" id="2.60.40.150">
    <property type="entry name" value="C2 domain"/>
    <property type="match status" value="1"/>
</dbReference>
<keyword evidence="7" id="KW-0812">Transmembrane</keyword>
<dbReference type="InterPro" id="IPR000008">
    <property type="entry name" value="C2_dom"/>
</dbReference>
<dbReference type="EMBL" id="OZ019900">
    <property type="protein sequence ID" value="CAK9233978.1"/>
    <property type="molecule type" value="Genomic_DNA"/>
</dbReference>
<feature type="domain" description="SMP-LTD" evidence="9">
    <location>
        <begin position="208"/>
        <end position="395"/>
    </location>
</feature>
<sequence length="903" mass="100125">MHLNALTSYLNRQWFMAQKCPMHWSVHHSSTGCVSPHRLSAAFVVSPYLSEFWLEESSSSLSAKKKWLRTLRHRTRFHLFEREHEAAHPLQHRACKFCSQIGRGSWMLNEGRRTRKYEYRGRNGIYLVALRKCDGTRAAVQAFPRPVSFLPAAGPLRDFLFATIGAVVAFLFAGIVARIWCLEERYVRATAAERGQPAMPEMGSNPGQKESVEWVNMVIHKIWKVYRRSLEGWLVQLLQPAIDNLGKPDYVKRVEIAEFNLDYEPLIVRNVQRRTSRRANDLQYHFGLRYAGGARCLLNLKLGTAGVETSIPVGVYDLDVDGELWLKLRLAPVKPYVGTLSLAFVQLPTIKLVLAPFRVVNLFSIPFLSNFLSKLLTVDLPRLLVLPRHITFDFLPQGQNAMESVEAMESSLESGAMDESIASGVLDLLKSGVTETMPQQAEPSEAFVGELSVTVCEARDLPIRGFSGWSNPYCILALGDQVIESKRNKETSHPAGHKDPVWNQDFQFLVEDPGRQKLMLWIRDSTLTLNPNIGYCKISLTDLKDCVPRSQWINLKRDGPFGAKKVAGRVRLALTYKSFVNEDEDIGVNEDDGFAPYIKVFRDSGVDSSGEEIERSLHEEISASLREEAASEGQAGHATTEDASVDIVQKQKGDSIEVNSFPKASPLKPEESTHQSKSARGAPNAENQMAASHSKTHKWPTEQSPLGKGDTKWESNNGNGAVSNGRWNTNGASLDIMGQQNGQLPKGFGEGNGSAFRADPWESKGTVTRRERGRAGYTGGGPGSHETWETEENKILDAAKMEGVSHMPDRILERVHGLGTGGSARDSVSLSENGIAAELTDAIEPVPLNDAANTEGVSATAADIENEELRKMDWSVKVVLFCLATTLAYVLGCSLYITNPLHP</sequence>
<accession>A0ABP0UZD6</accession>
<reference evidence="10" key="1">
    <citation type="submission" date="2024-02" db="EMBL/GenBank/DDBJ databases">
        <authorList>
            <consortium name="ELIXIR-Norway"/>
            <consortium name="Elixir Norway"/>
        </authorList>
    </citation>
    <scope>NUCLEOTIDE SEQUENCE</scope>
</reference>
<dbReference type="PANTHER" id="PTHR47261:SF4">
    <property type="entry name" value="C2 DOMAIN-CONTAINING PROTEIN"/>
    <property type="match status" value="1"/>
</dbReference>
<evidence type="ECO:0000259" key="9">
    <source>
        <dbReference type="PROSITE" id="PS51847"/>
    </source>
</evidence>
<dbReference type="Proteomes" id="UP001497512">
    <property type="component" value="Chromosome 8"/>
</dbReference>
<keyword evidence="2" id="KW-0813">Transport</keyword>
<dbReference type="CDD" id="cd21669">
    <property type="entry name" value="SMP_SF"/>
    <property type="match status" value="1"/>
</dbReference>
<evidence type="ECO:0000256" key="4">
    <source>
        <dbReference type="ARBA" id="ARBA00023121"/>
    </source>
</evidence>
<evidence type="ECO:0000313" key="10">
    <source>
        <dbReference type="EMBL" id="CAK9233978.1"/>
    </source>
</evidence>
<gene>
    <name evidence="10" type="ORF">CSSPTR1EN2_LOCUS21891</name>
</gene>
<evidence type="ECO:0000313" key="11">
    <source>
        <dbReference type="Proteomes" id="UP001497512"/>
    </source>
</evidence>
<proteinExistence type="predicted"/>
<keyword evidence="11" id="KW-1185">Reference proteome</keyword>
<feature type="transmembrane region" description="Helical" evidence="7">
    <location>
        <begin position="159"/>
        <end position="181"/>
    </location>
</feature>
<organism evidence="10 11">
    <name type="scientific">Sphagnum troendelagicum</name>
    <dbReference type="NCBI Taxonomy" id="128251"/>
    <lineage>
        <taxon>Eukaryota</taxon>
        <taxon>Viridiplantae</taxon>
        <taxon>Streptophyta</taxon>
        <taxon>Embryophyta</taxon>
        <taxon>Bryophyta</taxon>
        <taxon>Sphagnophytina</taxon>
        <taxon>Sphagnopsida</taxon>
        <taxon>Sphagnales</taxon>
        <taxon>Sphagnaceae</taxon>
        <taxon>Sphagnum</taxon>
    </lineage>
</organism>
<name>A0ABP0UZD6_9BRYO</name>
<keyword evidence="3" id="KW-0445">Lipid transport</keyword>
<keyword evidence="4" id="KW-0446">Lipid-binding</keyword>
<evidence type="ECO:0000256" key="6">
    <source>
        <dbReference type="SAM" id="MobiDB-lite"/>
    </source>
</evidence>
<evidence type="ECO:0000256" key="2">
    <source>
        <dbReference type="ARBA" id="ARBA00022448"/>
    </source>
</evidence>
<keyword evidence="5 7" id="KW-0472">Membrane</keyword>
<dbReference type="SUPFAM" id="SSF49562">
    <property type="entry name" value="C2 domain (Calcium/lipid-binding domain, CaLB)"/>
    <property type="match status" value="1"/>
</dbReference>
<feature type="domain" description="C2" evidence="8">
    <location>
        <begin position="431"/>
        <end position="553"/>
    </location>
</feature>
<evidence type="ECO:0000256" key="3">
    <source>
        <dbReference type="ARBA" id="ARBA00023055"/>
    </source>
</evidence>
<evidence type="ECO:0000259" key="8">
    <source>
        <dbReference type="PROSITE" id="PS50004"/>
    </source>
</evidence>
<protein>
    <recommendedName>
        <fullName evidence="12">Integral membrane single C2 domain protein</fullName>
    </recommendedName>
</protein>
<keyword evidence="7" id="KW-1133">Transmembrane helix</keyword>
<feature type="region of interest" description="Disordered" evidence="6">
    <location>
        <begin position="653"/>
        <end position="728"/>
    </location>
</feature>
<dbReference type="PANTHER" id="PTHR47261">
    <property type="entry name" value="CALCIUM-DEPENDENT LIPID-BINDING (CALB DOMAIN) FAMILY PROTEIN"/>
    <property type="match status" value="1"/>
</dbReference>
<feature type="region of interest" description="Disordered" evidence="6">
    <location>
        <begin position="752"/>
        <end position="787"/>
    </location>
</feature>
<dbReference type="SMART" id="SM00239">
    <property type="entry name" value="C2"/>
    <property type="match status" value="1"/>
</dbReference>
<dbReference type="InterPro" id="IPR035892">
    <property type="entry name" value="C2_domain_sf"/>
</dbReference>
<dbReference type="InterPro" id="IPR031468">
    <property type="entry name" value="SMP_LBD"/>
</dbReference>
<dbReference type="PROSITE" id="PS50004">
    <property type="entry name" value="C2"/>
    <property type="match status" value="1"/>
</dbReference>
<evidence type="ECO:0000256" key="5">
    <source>
        <dbReference type="ARBA" id="ARBA00023136"/>
    </source>
</evidence>
<evidence type="ECO:0000256" key="1">
    <source>
        <dbReference type="ARBA" id="ARBA00004370"/>
    </source>
</evidence>
<dbReference type="PROSITE" id="PS51847">
    <property type="entry name" value="SMP"/>
    <property type="match status" value="1"/>
</dbReference>
<feature type="compositionally biased region" description="Polar residues" evidence="6">
    <location>
        <begin position="714"/>
        <end position="728"/>
    </location>
</feature>
<evidence type="ECO:0008006" key="12">
    <source>
        <dbReference type="Google" id="ProtNLM"/>
    </source>
</evidence>